<dbReference type="PROSITE" id="PS00678">
    <property type="entry name" value="WD_REPEATS_1"/>
    <property type="match status" value="1"/>
</dbReference>
<dbReference type="EMBL" id="WNKQ01000003">
    <property type="protein sequence ID" value="KAF5852832.1"/>
    <property type="molecule type" value="Genomic_DNA"/>
</dbReference>
<evidence type="ECO:0000256" key="3">
    <source>
        <dbReference type="ARBA" id="ARBA00022574"/>
    </source>
</evidence>
<keyword evidence="4" id="KW-0677">Repeat</keyword>
<sequence length="840" mass="91454">MAEQLVLTADTQKRNPYVPLSLCVCVCTSDSHVFPGCRHRLRDRPAPVSFHPRPRCPAPPPFEQPRPSSIMADFKLSATLRGHEDDVRSVAFASPASIFSASRDFTVRAWTQQSTNPPVWDSSIKAHGKEFVNSLAIVPPSSSFPDGLVVSGGKDQIIDVRSPTKTLDSDADALLIGHGNNVCALDVSEDGRYIVSGSWDMEARLWEVGKWGESTVLQGHTASVWAVLAFDENTIITGCADNQIRVYNISGGTSPVRSIQAPEVVRALCRLPSDHPSGAQFASAGNDAVIRLWTITGKQVAELHGHENFIYSLAVLPNGGIVSAGEDRTVRVWENNQCIQTITHPAISVWSVAVCKENGDIVTGASDKLARVFTRDQSRYATETEIQQFLDDVKGSAIPQQTVGNINKEQLPGPEFLTQRSGTKEGQVQMIKEMNGNVSAYQWSAAANQWVNVGTVVDSAGSGGRKISHAGKEYDYVFDVDIEDGKPPLKLPYNLNQNHYEAARKFIEDNELPLTYLDQVANFIIQNTQGATLGQSSAQGADPWGSDARYRPGDANQVPAQPQPAPSPPKILPQKDYLPITAGNHKIIFKKLTEFNQALVDDGQKGISLNPSDIEQLSATVSALEKGNGKGIDITGVELLLKAATQWPAEKRLPALDLLRLVLAFEEPAAFLVSPEQNLLPALIESGVFTGSSLPNNTMMAIRCLSNLLQTEKGRLLASQEFDNIHPLVSPFLTSTNRNLIIALTTLYINYSVLLNYENNADRALSLLDDLSKVLTTATDSEAVYRALVATGTLLCLGPDFCEAGRDILQIGDAVTRAEQKVKEPRIRNVVAEIRQRLQG</sequence>
<dbReference type="InterPro" id="IPR036322">
    <property type="entry name" value="WD40_repeat_dom_sf"/>
</dbReference>
<feature type="domain" description="PFU" evidence="7">
    <location>
        <begin position="442"/>
        <end position="538"/>
    </location>
</feature>
<dbReference type="GO" id="GO:0043130">
    <property type="term" value="F:ubiquitin binding"/>
    <property type="evidence" value="ECO:0007669"/>
    <property type="project" value="TreeGrafter"/>
</dbReference>
<dbReference type="PROSITE" id="PS51396">
    <property type="entry name" value="PUL"/>
    <property type="match status" value="1"/>
</dbReference>
<evidence type="ECO:0000259" key="7">
    <source>
        <dbReference type="PROSITE" id="PS51394"/>
    </source>
</evidence>
<evidence type="ECO:0000256" key="2">
    <source>
        <dbReference type="ARBA" id="ARBA00022490"/>
    </source>
</evidence>
<dbReference type="Gene3D" id="3.10.20.870">
    <property type="entry name" value="PFU (PLAA family ubiquitin binding), C-terminal domain"/>
    <property type="match status" value="1"/>
</dbReference>
<dbReference type="PANTHER" id="PTHR19849:SF0">
    <property type="entry name" value="PHOSPHOLIPASE A-2-ACTIVATING PROTEIN"/>
    <property type="match status" value="1"/>
</dbReference>
<dbReference type="GO" id="GO:0005737">
    <property type="term" value="C:cytoplasm"/>
    <property type="evidence" value="ECO:0007669"/>
    <property type="project" value="UniProtKB-SubCell"/>
</dbReference>
<keyword evidence="2" id="KW-0963">Cytoplasm</keyword>
<evidence type="ECO:0000256" key="4">
    <source>
        <dbReference type="ARBA" id="ARBA00022737"/>
    </source>
</evidence>
<feature type="repeat" description="WD" evidence="5">
    <location>
        <begin position="80"/>
        <end position="110"/>
    </location>
</feature>
<dbReference type="Pfam" id="PF08324">
    <property type="entry name" value="PUL"/>
    <property type="match status" value="1"/>
</dbReference>
<dbReference type="GO" id="GO:0043161">
    <property type="term" value="P:proteasome-mediated ubiquitin-dependent protein catabolic process"/>
    <property type="evidence" value="ECO:0007669"/>
    <property type="project" value="TreeGrafter"/>
</dbReference>
<dbReference type="Pfam" id="PF00400">
    <property type="entry name" value="WD40"/>
    <property type="match status" value="4"/>
</dbReference>
<dbReference type="Gene3D" id="2.130.10.10">
    <property type="entry name" value="YVTN repeat-like/Quinoprotein amine dehydrogenase"/>
    <property type="match status" value="1"/>
</dbReference>
<organism evidence="9 10">
    <name type="scientific">Cochliobolus sativus</name>
    <name type="common">Common root rot and spot blotch fungus</name>
    <name type="synonym">Bipolaris sorokiniana</name>
    <dbReference type="NCBI Taxonomy" id="45130"/>
    <lineage>
        <taxon>Eukaryota</taxon>
        <taxon>Fungi</taxon>
        <taxon>Dikarya</taxon>
        <taxon>Ascomycota</taxon>
        <taxon>Pezizomycotina</taxon>
        <taxon>Dothideomycetes</taxon>
        <taxon>Pleosporomycetidae</taxon>
        <taxon>Pleosporales</taxon>
        <taxon>Pleosporineae</taxon>
        <taxon>Pleosporaceae</taxon>
        <taxon>Bipolaris</taxon>
    </lineage>
</organism>
<evidence type="ECO:0000259" key="8">
    <source>
        <dbReference type="PROSITE" id="PS51396"/>
    </source>
</evidence>
<dbReference type="AlphaFoldDB" id="A0A8H5ZNS4"/>
<evidence type="ECO:0000313" key="10">
    <source>
        <dbReference type="Proteomes" id="UP000624244"/>
    </source>
</evidence>
<dbReference type="PANTHER" id="PTHR19849">
    <property type="entry name" value="PHOSPHOLIPASE A-2-ACTIVATING PROTEIN"/>
    <property type="match status" value="1"/>
</dbReference>
<accession>A0A8H5ZNS4</accession>
<comment type="caution">
    <text evidence="9">The sequence shown here is derived from an EMBL/GenBank/DDBJ whole genome shotgun (WGS) entry which is preliminary data.</text>
</comment>
<dbReference type="InterPro" id="IPR015943">
    <property type="entry name" value="WD40/YVTN_repeat-like_dom_sf"/>
</dbReference>
<dbReference type="Proteomes" id="UP000624244">
    <property type="component" value="Unassembled WGS sequence"/>
</dbReference>
<feature type="region of interest" description="Disordered" evidence="6">
    <location>
        <begin position="534"/>
        <end position="571"/>
    </location>
</feature>
<dbReference type="GO" id="GO:0005634">
    <property type="term" value="C:nucleus"/>
    <property type="evidence" value="ECO:0007669"/>
    <property type="project" value="TreeGrafter"/>
</dbReference>
<feature type="domain" description="PUL" evidence="8">
    <location>
        <begin position="570"/>
        <end position="837"/>
    </location>
</feature>
<evidence type="ECO:0008006" key="11">
    <source>
        <dbReference type="Google" id="ProtNLM"/>
    </source>
</evidence>
<dbReference type="InterPro" id="IPR019775">
    <property type="entry name" value="WD40_repeat_CS"/>
</dbReference>
<evidence type="ECO:0000313" key="9">
    <source>
        <dbReference type="EMBL" id="KAF5852832.1"/>
    </source>
</evidence>
<gene>
    <name evidence="9" type="ORF">GGP41_008318</name>
</gene>
<reference evidence="9" key="1">
    <citation type="submission" date="2019-11" db="EMBL/GenBank/DDBJ databases">
        <title>Bipolaris sorokiniana Genome sequencing.</title>
        <authorList>
            <person name="Wang H."/>
        </authorList>
    </citation>
    <scope>NUCLEOTIDE SEQUENCE</scope>
</reference>
<dbReference type="InterPro" id="IPR038122">
    <property type="entry name" value="PFU_sf"/>
</dbReference>
<evidence type="ECO:0000256" key="6">
    <source>
        <dbReference type="SAM" id="MobiDB-lite"/>
    </source>
</evidence>
<dbReference type="Pfam" id="PF09070">
    <property type="entry name" value="PFU"/>
    <property type="match status" value="1"/>
</dbReference>
<dbReference type="InterPro" id="IPR013535">
    <property type="entry name" value="PUL_dom"/>
</dbReference>
<name>A0A8H5ZNS4_COCSA</name>
<comment type="subcellular location">
    <subcellularLocation>
        <location evidence="1">Cytoplasm</location>
    </subcellularLocation>
</comment>
<dbReference type="PROSITE" id="PS51394">
    <property type="entry name" value="PFU"/>
    <property type="match status" value="1"/>
</dbReference>
<dbReference type="InterPro" id="IPR015155">
    <property type="entry name" value="PFU"/>
</dbReference>
<dbReference type="PROSITE" id="PS50294">
    <property type="entry name" value="WD_REPEATS_REGION"/>
    <property type="match status" value="3"/>
</dbReference>
<evidence type="ECO:0000256" key="5">
    <source>
        <dbReference type="PROSITE-ProRule" id="PRU00221"/>
    </source>
</evidence>
<keyword evidence="3 5" id="KW-0853">WD repeat</keyword>
<dbReference type="SMART" id="SM00320">
    <property type="entry name" value="WD40"/>
    <property type="match status" value="7"/>
</dbReference>
<feature type="repeat" description="WD" evidence="5">
    <location>
        <begin position="303"/>
        <end position="334"/>
    </location>
</feature>
<dbReference type="Gene3D" id="1.25.10.10">
    <property type="entry name" value="Leucine-rich Repeat Variant"/>
    <property type="match status" value="1"/>
</dbReference>
<evidence type="ECO:0000256" key="1">
    <source>
        <dbReference type="ARBA" id="ARBA00004496"/>
    </source>
</evidence>
<dbReference type="SUPFAM" id="SSF50978">
    <property type="entry name" value="WD40 repeat-like"/>
    <property type="match status" value="1"/>
</dbReference>
<dbReference type="GO" id="GO:0010992">
    <property type="term" value="P:ubiquitin recycling"/>
    <property type="evidence" value="ECO:0007669"/>
    <property type="project" value="TreeGrafter"/>
</dbReference>
<proteinExistence type="predicted"/>
<feature type="repeat" description="WD" evidence="5">
    <location>
        <begin position="175"/>
        <end position="208"/>
    </location>
</feature>
<feature type="compositionally biased region" description="Pro residues" evidence="6">
    <location>
        <begin position="561"/>
        <end position="571"/>
    </location>
</feature>
<dbReference type="FunFam" id="2.130.10.10:FF:000236">
    <property type="entry name" value="Polyubiquitin binding protein (Doa1/Ufd3)"/>
    <property type="match status" value="1"/>
</dbReference>
<dbReference type="CDD" id="cd00200">
    <property type="entry name" value="WD40"/>
    <property type="match status" value="1"/>
</dbReference>
<dbReference type="FunFam" id="3.10.20.870:FF:000003">
    <property type="entry name" value="Polyubiquitin binding (Doa1 Ufd3) protein"/>
    <property type="match status" value="1"/>
</dbReference>
<dbReference type="InterPro" id="IPR001680">
    <property type="entry name" value="WD40_rpt"/>
</dbReference>
<protein>
    <recommendedName>
        <fullName evidence="11">Phospholipase A-2-activating protein</fullName>
    </recommendedName>
</protein>
<dbReference type="InterPro" id="IPR011989">
    <property type="entry name" value="ARM-like"/>
</dbReference>
<dbReference type="PROSITE" id="PS50082">
    <property type="entry name" value="WD_REPEATS_2"/>
    <property type="match status" value="3"/>
</dbReference>